<evidence type="ECO:0000313" key="1">
    <source>
        <dbReference type="EMBL" id="MBV4359516.1"/>
    </source>
</evidence>
<protein>
    <submittedName>
        <fullName evidence="1">Uncharacterized protein</fullName>
    </submittedName>
</protein>
<proteinExistence type="predicted"/>
<evidence type="ECO:0000313" key="2">
    <source>
        <dbReference type="Proteomes" id="UP000812270"/>
    </source>
</evidence>
<gene>
    <name evidence="1" type="ORF">KTO63_20265</name>
</gene>
<sequence>MKRLFYYLGCFLLPFVLVFLVGILLPPTPRAADTSLFTSLKKDSLLKNVPSRRLILVGGSNLMFSLNSQILKDSLHLNPVNTGVHALLTLHYMLDNTIQYVQPGDVVVLIPEYEHFFKDYDIGTDELLRTVLDVNKSKIKLLNVAQVYRLLPLVPRYALTKFKPTEYFGTNTNPPQYRRNTINQFGDETLHWTMKRPYFAPYKITAEYNPVNIEMIKEFQRKVEEKKASFIVSFPAYQDSSYDNSAAKLEMVEAALKQKFVLAGSAKRYRMVDSLMFDTPYHLVKSGVDRRTEMLVEDLKKALNAER</sequence>
<keyword evidence="2" id="KW-1185">Reference proteome</keyword>
<organism evidence="1 2">
    <name type="scientific">Pinibacter aurantiacus</name>
    <dbReference type="NCBI Taxonomy" id="2851599"/>
    <lineage>
        <taxon>Bacteria</taxon>
        <taxon>Pseudomonadati</taxon>
        <taxon>Bacteroidota</taxon>
        <taxon>Chitinophagia</taxon>
        <taxon>Chitinophagales</taxon>
        <taxon>Chitinophagaceae</taxon>
        <taxon>Pinibacter</taxon>
    </lineage>
</organism>
<dbReference type="Proteomes" id="UP000812270">
    <property type="component" value="Unassembled WGS sequence"/>
</dbReference>
<dbReference type="EMBL" id="JAHSPG010000015">
    <property type="protein sequence ID" value="MBV4359516.1"/>
    <property type="molecule type" value="Genomic_DNA"/>
</dbReference>
<accession>A0A9E2SBK7</accession>
<comment type="caution">
    <text evidence="1">The sequence shown here is derived from an EMBL/GenBank/DDBJ whole genome shotgun (WGS) entry which is preliminary data.</text>
</comment>
<dbReference type="AlphaFoldDB" id="A0A9E2SBK7"/>
<name>A0A9E2SBK7_9BACT</name>
<reference evidence="1" key="1">
    <citation type="submission" date="2021-06" db="EMBL/GenBank/DDBJ databases">
        <authorList>
            <person name="Huq M.A."/>
        </authorList>
    </citation>
    <scope>NUCLEOTIDE SEQUENCE</scope>
    <source>
        <strain evidence="1">MAH-26</strain>
    </source>
</reference>
<dbReference type="RefSeq" id="WP_217793762.1">
    <property type="nucleotide sequence ID" value="NZ_JAHSPG010000015.1"/>
</dbReference>